<dbReference type="Gene3D" id="3.30.1330.60">
    <property type="entry name" value="OmpA-like domain"/>
    <property type="match status" value="1"/>
</dbReference>
<dbReference type="PRINTS" id="PR01021">
    <property type="entry name" value="OMPADOMAIN"/>
</dbReference>
<dbReference type="Proteomes" id="UP000580839">
    <property type="component" value="Unassembled WGS sequence"/>
</dbReference>
<keyword evidence="7" id="KW-0131">Cell cycle</keyword>
<dbReference type="HAMAP" id="MF_02204">
    <property type="entry name" value="Pal"/>
    <property type="match status" value="1"/>
</dbReference>
<dbReference type="NCBIfam" id="TIGR02802">
    <property type="entry name" value="Pal_lipo"/>
    <property type="match status" value="1"/>
</dbReference>
<keyword evidence="3 8" id="KW-0472">Membrane</keyword>
<dbReference type="PROSITE" id="PS51257">
    <property type="entry name" value="PROKAR_LIPOPROTEIN"/>
    <property type="match status" value="1"/>
</dbReference>
<dbReference type="PANTHER" id="PTHR30329:SF21">
    <property type="entry name" value="LIPOPROTEIN YIAD-RELATED"/>
    <property type="match status" value="1"/>
</dbReference>
<dbReference type="InterPro" id="IPR039001">
    <property type="entry name" value="Pal"/>
</dbReference>
<feature type="region of interest" description="Disordered" evidence="9">
    <location>
        <begin position="28"/>
        <end position="68"/>
    </location>
</feature>
<dbReference type="InterPro" id="IPR036737">
    <property type="entry name" value="OmpA-like_sf"/>
</dbReference>
<feature type="compositionally biased region" description="Pro residues" evidence="9">
    <location>
        <begin position="31"/>
        <end position="48"/>
    </location>
</feature>
<evidence type="ECO:0000256" key="5">
    <source>
        <dbReference type="ARBA" id="ARBA00023237"/>
    </source>
</evidence>
<evidence type="ECO:0000256" key="3">
    <source>
        <dbReference type="ARBA" id="ARBA00023136"/>
    </source>
</evidence>
<name>A0A849SIH2_UNCEI</name>
<keyword evidence="1" id="KW-0132">Cell division</keyword>
<gene>
    <name evidence="8 12" type="primary">pal</name>
    <name evidence="12" type="ORF">HOP12_09575</name>
</gene>
<feature type="region of interest" description="Disordered" evidence="9">
    <location>
        <begin position="154"/>
        <end position="175"/>
    </location>
</feature>
<evidence type="ECO:0000256" key="6">
    <source>
        <dbReference type="ARBA" id="ARBA00023288"/>
    </source>
</evidence>
<comment type="caution">
    <text evidence="12">The sequence shown here is derived from an EMBL/GenBank/DDBJ whole genome shotgun (WGS) entry which is preliminary data.</text>
</comment>
<keyword evidence="2 8" id="KW-0732">Signal</keyword>
<feature type="domain" description="OmpA-like" evidence="11">
    <location>
        <begin position="60"/>
        <end position="175"/>
    </location>
</feature>
<feature type="signal peptide" evidence="10">
    <location>
        <begin position="1"/>
        <end position="26"/>
    </location>
</feature>
<proteinExistence type="inferred from homology"/>
<keyword evidence="6 8" id="KW-0449">Lipoprotein</keyword>
<dbReference type="InterPro" id="IPR050330">
    <property type="entry name" value="Bact_OuterMem_StrucFunc"/>
</dbReference>
<keyword evidence="5 8" id="KW-0998">Cell outer membrane</keyword>
<evidence type="ECO:0000256" key="1">
    <source>
        <dbReference type="ARBA" id="ARBA00022618"/>
    </source>
</evidence>
<dbReference type="InterPro" id="IPR006665">
    <property type="entry name" value="OmpA-like"/>
</dbReference>
<accession>A0A849SIH2</accession>
<dbReference type="InterPro" id="IPR014169">
    <property type="entry name" value="Pal_lipo_C"/>
</dbReference>
<comment type="similarity">
    <text evidence="8">Belongs to the Pal lipoprotein family.</text>
</comment>
<evidence type="ECO:0000256" key="4">
    <source>
        <dbReference type="ARBA" id="ARBA00023139"/>
    </source>
</evidence>
<dbReference type="AlphaFoldDB" id="A0A849SIH2"/>
<dbReference type="GO" id="GO:0051301">
    <property type="term" value="P:cell division"/>
    <property type="evidence" value="ECO:0007669"/>
    <property type="project" value="UniProtKB-KW"/>
</dbReference>
<comment type="subcellular location">
    <subcellularLocation>
        <location evidence="8">Cell outer membrane</location>
        <topology evidence="8">Lipid-anchor</topology>
    </subcellularLocation>
</comment>
<feature type="chain" id="PRO_5032855247" description="Peptidoglycan-associated lipoprotein" evidence="10">
    <location>
        <begin position="27"/>
        <end position="175"/>
    </location>
</feature>
<evidence type="ECO:0000313" key="13">
    <source>
        <dbReference type="Proteomes" id="UP000580839"/>
    </source>
</evidence>
<evidence type="ECO:0000256" key="7">
    <source>
        <dbReference type="ARBA" id="ARBA00023306"/>
    </source>
</evidence>
<dbReference type="SUPFAM" id="SSF103088">
    <property type="entry name" value="OmpA-like"/>
    <property type="match status" value="1"/>
</dbReference>
<dbReference type="PANTHER" id="PTHR30329">
    <property type="entry name" value="STATOR ELEMENT OF FLAGELLAR MOTOR COMPLEX"/>
    <property type="match status" value="1"/>
</dbReference>
<dbReference type="GO" id="GO:0009279">
    <property type="term" value="C:cell outer membrane"/>
    <property type="evidence" value="ECO:0007669"/>
    <property type="project" value="UniProtKB-SubCell"/>
</dbReference>
<organism evidence="12 13">
    <name type="scientific">Eiseniibacteriota bacterium</name>
    <dbReference type="NCBI Taxonomy" id="2212470"/>
    <lineage>
        <taxon>Bacteria</taxon>
        <taxon>Candidatus Eiseniibacteriota</taxon>
    </lineage>
</organism>
<evidence type="ECO:0000256" key="10">
    <source>
        <dbReference type="SAM" id="SignalP"/>
    </source>
</evidence>
<sequence>MTFRSRHLTAWLACAVILFVTGCAKKTAPVPAEPPPVSTPTETPPVPPTTTETPPTTTPSPGVRDADLSPALFDYDSAMLREDARTALDGAARLLREHPEVRIVIEGHCDERGTVEYNQALGQQRAEVARDYLQQQGIAATRLTVLSYGKERPFDGGHDESAWQQNRRAHLRVAS</sequence>
<dbReference type="EMBL" id="JABFRW010000119">
    <property type="protein sequence ID" value="NOT34406.1"/>
    <property type="molecule type" value="Genomic_DNA"/>
</dbReference>
<dbReference type="InterPro" id="IPR006664">
    <property type="entry name" value="OMP_bac"/>
</dbReference>
<dbReference type="CDD" id="cd07185">
    <property type="entry name" value="OmpA_C-like"/>
    <property type="match status" value="1"/>
</dbReference>
<evidence type="ECO:0000256" key="2">
    <source>
        <dbReference type="ARBA" id="ARBA00022729"/>
    </source>
</evidence>
<evidence type="ECO:0000256" key="9">
    <source>
        <dbReference type="SAM" id="MobiDB-lite"/>
    </source>
</evidence>
<feature type="compositionally biased region" description="Low complexity" evidence="9">
    <location>
        <begin position="49"/>
        <end position="61"/>
    </location>
</feature>
<dbReference type="Pfam" id="PF00691">
    <property type="entry name" value="OmpA"/>
    <property type="match status" value="1"/>
</dbReference>
<reference evidence="12 13" key="1">
    <citation type="submission" date="2020-04" db="EMBL/GenBank/DDBJ databases">
        <title>Metagenomic profiling of ammonia- and methane-oxidizing microorganisms in a Dutch drinking water treatment plant.</title>
        <authorList>
            <person name="Poghosyan L."/>
            <person name="Leucker S."/>
        </authorList>
    </citation>
    <scope>NUCLEOTIDE SEQUENCE [LARGE SCALE GENOMIC DNA]</scope>
    <source>
        <strain evidence="12">S-RSF-IL-03</strain>
    </source>
</reference>
<dbReference type="PROSITE" id="PS51123">
    <property type="entry name" value="OMPA_2"/>
    <property type="match status" value="1"/>
</dbReference>
<keyword evidence="4 8" id="KW-0564">Palmitate</keyword>
<evidence type="ECO:0000313" key="12">
    <source>
        <dbReference type="EMBL" id="NOT34406.1"/>
    </source>
</evidence>
<evidence type="ECO:0000259" key="11">
    <source>
        <dbReference type="PROSITE" id="PS51123"/>
    </source>
</evidence>
<evidence type="ECO:0000256" key="8">
    <source>
        <dbReference type="HAMAP-Rule" id="MF_02204"/>
    </source>
</evidence>
<protein>
    <recommendedName>
        <fullName evidence="8">Peptidoglycan-associated lipoprotein</fullName>
        <shortName evidence="8">PAL</shortName>
    </recommendedName>
</protein>